<comment type="caution">
    <text evidence="2">The sequence shown here is derived from an EMBL/GenBank/DDBJ whole genome shotgun (WGS) entry which is preliminary data.</text>
</comment>
<feature type="compositionally biased region" description="Polar residues" evidence="1">
    <location>
        <begin position="102"/>
        <end position="113"/>
    </location>
</feature>
<dbReference type="Proteomes" id="UP000298030">
    <property type="component" value="Unassembled WGS sequence"/>
</dbReference>
<dbReference type="AlphaFoldDB" id="A0A4Y7SU61"/>
<accession>A0A4Y7SU61</accession>
<gene>
    <name evidence="2" type="ORF">FA13DRAFT_1817513</name>
</gene>
<protein>
    <submittedName>
        <fullName evidence="2">Uncharacterized protein</fullName>
    </submittedName>
</protein>
<sequence length="379" mass="41359">MTSQIIALSFSHPIPPLEHSHSLLTNSQPCSRYIVKDSPTPNSAYGRSKGTVDHTKAAFDGQREPQNDTGQGSRQGSLRREGPTLTTSAYALWKKRSPPTGPATTNHLLGTTCNTLRPPSRFAKSQYPHVKREGSSSLGPPDCEGGYRICRVLPTRTEGPSFEIPESLISVAAASPSLGFSNILTHLSVKLELDIGAEEENVEEMSYAKLWIPLISREPQFLGIALSTNAARAKRERPPVCHLLPSTHPPSRSRPSDPARVSPWRNPLTAGDEDRPIQPESSLPPPSTAGPTSIGLNEDIPTVMLIQCSRQSPRLLPSSHLDSSQYLWRKPKHGKTKGRLPAAQPLDQLEAAEMAIGDPLVFSSHSEEILAHRRSTESR</sequence>
<name>A0A4Y7SU61_COPMI</name>
<organism evidence="2 3">
    <name type="scientific">Coprinellus micaceus</name>
    <name type="common">Glistening ink-cap mushroom</name>
    <name type="synonym">Coprinus micaceus</name>
    <dbReference type="NCBI Taxonomy" id="71717"/>
    <lineage>
        <taxon>Eukaryota</taxon>
        <taxon>Fungi</taxon>
        <taxon>Dikarya</taxon>
        <taxon>Basidiomycota</taxon>
        <taxon>Agaricomycotina</taxon>
        <taxon>Agaricomycetes</taxon>
        <taxon>Agaricomycetidae</taxon>
        <taxon>Agaricales</taxon>
        <taxon>Agaricineae</taxon>
        <taxon>Psathyrellaceae</taxon>
        <taxon>Coprinellus</taxon>
    </lineage>
</organism>
<keyword evidence="3" id="KW-1185">Reference proteome</keyword>
<reference evidence="2 3" key="1">
    <citation type="journal article" date="2019" name="Nat. Ecol. Evol.">
        <title>Megaphylogeny resolves global patterns of mushroom evolution.</title>
        <authorList>
            <person name="Varga T."/>
            <person name="Krizsan K."/>
            <person name="Foldi C."/>
            <person name="Dima B."/>
            <person name="Sanchez-Garcia M."/>
            <person name="Sanchez-Ramirez S."/>
            <person name="Szollosi G.J."/>
            <person name="Szarkandi J.G."/>
            <person name="Papp V."/>
            <person name="Albert L."/>
            <person name="Andreopoulos W."/>
            <person name="Angelini C."/>
            <person name="Antonin V."/>
            <person name="Barry K.W."/>
            <person name="Bougher N.L."/>
            <person name="Buchanan P."/>
            <person name="Buyck B."/>
            <person name="Bense V."/>
            <person name="Catcheside P."/>
            <person name="Chovatia M."/>
            <person name="Cooper J."/>
            <person name="Damon W."/>
            <person name="Desjardin D."/>
            <person name="Finy P."/>
            <person name="Geml J."/>
            <person name="Haridas S."/>
            <person name="Hughes K."/>
            <person name="Justo A."/>
            <person name="Karasinski D."/>
            <person name="Kautmanova I."/>
            <person name="Kiss B."/>
            <person name="Kocsube S."/>
            <person name="Kotiranta H."/>
            <person name="LaButti K.M."/>
            <person name="Lechner B.E."/>
            <person name="Liimatainen K."/>
            <person name="Lipzen A."/>
            <person name="Lukacs Z."/>
            <person name="Mihaltcheva S."/>
            <person name="Morgado L.N."/>
            <person name="Niskanen T."/>
            <person name="Noordeloos M.E."/>
            <person name="Ohm R.A."/>
            <person name="Ortiz-Santana B."/>
            <person name="Ovrebo C."/>
            <person name="Racz N."/>
            <person name="Riley R."/>
            <person name="Savchenko A."/>
            <person name="Shiryaev A."/>
            <person name="Soop K."/>
            <person name="Spirin V."/>
            <person name="Szebenyi C."/>
            <person name="Tomsovsky M."/>
            <person name="Tulloss R.E."/>
            <person name="Uehling J."/>
            <person name="Grigoriev I.V."/>
            <person name="Vagvolgyi C."/>
            <person name="Papp T."/>
            <person name="Martin F.M."/>
            <person name="Miettinen O."/>
            <person name="Hibbett D.S."/>
            <person name="Nagy L.G."/>
        </authorList>
    </citation>
    <scope>NUCLEOTIDE SEQUENCE [LARGE SCALE GENOMIC DNA]</scope>
    <source>
        <strain evidence="2 3">FP101781</strain>
    </source>
</reference>
<feature type="compositionally biased region" description="Polar residues" evidence="1">
    <location>
        <begin position="67"/>
        <end position="76"/>
    </location>
</feature>
<feature type="region of interest" description="Disordered" evidence="1">
    <location>
        <begin position="235"/>
        <end position="296"/>
    </location>
</feature>
<evidence type="ECO:0000313" key="2">
    <source>
        <dbReference type="EMBL" id="TEB25332.1"/>
    </source>
</evidence>
<evidence type="ECO:0000256" key="1">
    <source>
        <dbReference type="SAM" id="MobiDB-lite"/>
    </source>
</evidence>
<proteinExistence type="predicted"/>
<evidence type="ECO:0000313" key="3">
    <source>
        <dbReference type="Proteomes" id="UP000298030"/>
    </source>
</evidence>
<feature type="region of interest" description="Disordered" evidence="1">
    <location>
        <begin position="58"/>
        <end position="113"/>
    </location>
</feature>
<dbReference type="EMBL" id="QPFP01000058">
    <property type="protein sequence ID" value="TEB25332.1"/>
    <property type="molecule type" value="Genomic_DNA"/>
</dbReference>